<dbReference type="PANTHER" id="PTHR46082:SF6">
    <property type="entry name" value="AAA+ ATPASE DOMAIN-CONTAINING PROTEIN-RELATED"/>
    <property type="match status" value="1"/>
</dbReference>
<dbReference type="Pfam" id="PF01048">
    <property type="entry name" value="PNP_UDP_1"/>
    <property type="match status" value="1"/>
</dbReference>
<evidence type="ECO:0000313" key="3">
    <source>
        <dbReference type="Proteomes" id="UP000766486"/>
    </source>
</evidence>
<dbReference type="Gene3D" id="3.40.50.1580">
    <property type="entry name" value="Nucleoside phosphorylase domain"/>
    <property type="match status" value="1"/>
</dbReference>
<keyword evidence="3" id="KW-1185">Reference proteome</keyword>
<dbReference type="Proteomes" id="UP000766486">
    <property type="component" value="Unassembled WGS sequence"/>
</dbReference>
<gene>
    <name evidence="2" type="ORF">CLO192961_LOCUS462852</name>
</gene>
<proteinExistence type="predicted"/>
<dbReference type="InterPro" id="IPR053137">
    <property type="entry name" value="NLR-like"/>
</dbReference>
<dbReference type="PANTHER" id="PTHR46082">
    <property type="entry name" value="ATP/GTP-BINDING PROTEIN-RELATED"/>
    <property type="match status" value="1"/>
</dbReference>
<evidence type="ECO:0000259" key="1">
    <source>
        <dbReference type="Pfam" id="PF01048"/>
    </source>
</evidence>
<name>A0ABY6V0I1_BIOOC</name>
<dbReference type="InterPro" id="IPR000845">
    <property type="entry name" value="Nucleoside_phosphorylase_d"/>
</dbReference>
<organism evidence="2 3">
    <name type="scientific">Bionectria ochroleuca</name>
    <name type="common">Gliocladium roseum</name>
    <dbReference type="NCBI Taxonomy" id="29856"/>
    <lineage>
        <taxon>Eukaryota</taxon>
        <taxon>Fungi</taxon>
        <taxon>Dikarya</taxon>
        <taxon>Ascomycota</taxon>
        <taxon>Pezizomycotina</taxon>
        <taxon>Sordariomycetes</taxon>
        <taxon>Hypocreomycetidae</taxon>
        <taxon>Hypocreales</taxon>
        <taxon>Bionectriaceae</taxon>
        <taxon>Clonostachys</taxon>
    </lineage>
</organism>
<reference evidence="2 3" key="1">
    <citation type="submission" date="2019-06" db="EMBL/GenBank/DDBJ databases">
        <authorList>
            <person name="Broberg M."/>
        </authorList>
    </citation>
    <scope>NUCLEOTIDE SEQUENCE [LARGE SCALE GENOMIC DNA]</scope>
</reference>
<protein>
    <recommendedName>
        <fullName evidence="1">Nucleoside phosphorylase domain-containing protein</fullName>
    </recommendedName>
</protein>
<evidence type="ECO:0000313" key="2">
    <source>
        <dbReference type="EMBL" id="VUC37084.1"/>
    </source>
</evidence>
<accession>A0ABY6V0I1</accession>
<comment type="caution">
    <text evidence="2">The sequence shown here is derived from an EMBL/GenBank/DDBJ whole genome shotgun (WGS) entry which is preliminary data.</text>
</comment>
<dbReference type="SUPFAM" id="SSF53167">
    <property type="entry name" value="Purine and uridine phosphorylases"/>
    <property type="match status" value="1"/>
</dbReference>
<dbReference type="EMBL" id="CABFNS010000936">
    <property type="protein sequence ID" value="VUC37084.1"/>
    <property type="molecule type" value="Genomic_DNA"/>
</dbReference>
<feature type="domain" description="Nucleoside phosphorylase" evidence="1">
    <location>
        <begin position="22"/>
        <end position="145"/>
    </location>
</feature>
<dbReference type="InterPro" id="IPR035994">
    <property type="entry name" value="Nucleoside_phosphorylase_sf"/>
</dbReference>
<sequence>MPLDGSTPKKSTSRPPSRESFEIAIICALPLESTAVSYLLDEFFDDPDDDARPYQRIDGDPNHYTTGRINRHNVVIVLLPGMGKACAASAAAYLKSSYCNVRLALVVGICGGVPGPNKDGDEVLLGDVVISNSLVQYDLGRQYPGGVFLRKSSLQDNLGRPNKNIRSLLRSFETHRSRDKLERRTAHYLRQLQATYQKQSKRNRGKYTYPGTGVDELFEPTYRHRHRFSTCCTAELTCSKALDLSCDEVGCEDSHLVDREGIKHKQTLEDEDPSKAQEPAIYIGAVASGDTVMKSGEDRDRIAKDDDVLAFEMEGAGVWDEMPCIVIKGACDYADSHKRKRWQDFAAATAASATKALLETLGTVDNEASLVSRQPELALLEFFRRQASTPRFSSIQQWQSMLYGLQCQLPTEVKFHSVLVIDARGGYLPFHIETVNCKAIFVEILRSRFKDLGVTKIDRGEWSLEDMNTGEILDLSQPWQTIIKRAMFAV</sequence>